<dbReference type="InterPro" id="IPR001087">
    <property type="entry name" value="GDSL"/>
</dbReference>
<evidence type="ECO:0000313" key="6">
    <source>
        <dbReference type="Proteomes" id="UP001066276"/>
    </source>
</evidence>
<comment type="similarity">
    <text evidence="3">Belongs to the 'GDSL' lipolytic enzyme family. IAH1 subfamily.</text>
</comment>
<name>A0AAV7RFD8_PLEWA</name>
<keyword evidence="6" id="KW-1185">Reference proteome</keyword>
<dbReference type="Pfam" id="PF00657">
    <property type="entry name" value="Lipase_GDSL"/>
    <property type="match status" value="1"/>
</dbReference>
<dbReference type="InterPro" id="IPR036514">
    <property type="entry name" value="SGNH_hydro_sf"/>
</dbReference>
<gene>
    <name evidence="5" type="ORF">NDU88_002742</name>
</gene>
<evidence type="ECO:0000256" key="2">
    <source>
        <dbReference type="ARBA" id="ARBA00024673"/>
    </source>
</evidence>
<dbReference type="AlphaFoldDB" id="A0AAV7RFD8"/>
<comment type="function">
    <text evidence="2">Probable lipase.</text>
</comment>
<accession>A0AAV7RFD8</accession>
<dbReference type="GO" id="GO:0016788">
    <property type="term" value="F:hydrolase activity, acting on ester bonds"/>
    <property type="evidence" value="ECO:0007669"/>
    <property type="project" value="InterPro"/>
</dbReference>
<evidence type="ECO:0000256" key="4">
    <source>
        <dbReference type="ARBA" id="ARBA00026152"/>
    </source>
</evidence>
<evidence type="ECO:0000313" key="5">
    <source>
        <dbReference type="EMBL" id="KAJ1149944.1"/>
    </source>
</evidence>
<reference evidence="5" key="1">
    <citation type="journal article" date="2022" name="bioRxiv">
        <title>Sequencing and chromosome-scale assembly of the giantPleurodeles waltlgenome.</title>
        <authorList>
            <person name="Brown T."/>
            <person name="Elewa A."/>
            <person name="Iarovenko S."/>
            <person name="Subramanian E."/>
            <person name="Araus A.J."/>
            <person name="Petzold A."/>
            <person name="Susuki M."/>
            <person name="Suzuki K.-i.T."/>
            <person name="Hayashi T."/>
            <person name="Toyoda A."/>
            <person name="Oliveira C."/>
            <person name="Osipova E."/>
            <person name="Leigh N.D."/>
            <person name="Simon A."/>
            <person name="Yun M.H."/>
        </authorList>
    </citation>
    <scope>NUCLEOTIDE SEQUENCE</scope>
    <source>
        <strain evidence="5">20211129_DDA</strain>
        <tissue evidence="5">Liver</tissue>
    </source>
</reference>
<evidence type="ECO:0000256" key="1">
    <source>
        <dbReference type="ARBA" id="ARBA00022801"/>
    </source>
</evidence>
<dbReference type="SUPFAM" id="SSF52266">
    <property type="entry name" value="SGNH hydrolase"/>
    <property type="match status" value="1"/>
</dbReference>
<dbReference type="Gene3D" id="3.40.50.1110">
    <property type="entry name" value="SGNH hydrolase"/>
    <property type="match status" value="1"/>
</dbReference>
<dbReference type="InterPro" id="IPR045136">
    <property type="entry name" value="Iah1-like"/>
</dbReference>
<dbReference type="Proteomes" id="UP001066276">
    <property type="component" value="Chromosome 5"/>
</dbReference>
<dbReference type="PANTHER" id="PTHR14209:SF19">
    <property type="entry name" value="ISOAMYL ACETATE-HYDROLYZING ESTERASE 1 HOMOLOG"/>
    <property type="match status" value="1"/>
</dbReference>
<evidence type="ECO:0000256" key="3">
    <source>
        <dbReference type="ARBA" id="ARBA00025755"/>
    </source>
</evidence>
<dbReference type="CDD" id="cd01838">
    <property type="entry name" value="Isoamyl_acetate_hydrolase_like"/>
    <property type="match status" value="1"/>
</dbReference>
<keyword evidence="1" id="KW-0378">Hydrolase</keyword>
<comment type="caution">
    <text evidence="5">The sequence shown here is derived from an EMBL/GenBank/DDBJ whole genome shotgun (WGS) entry which is preliminary data.</text>
</comment>
<proteinExistence type="inferred from homology"/>
<organism evidence="5 6">
    <name type="scientific">Pleurodeles waltl</name>
    <name type="common">Iberian ribbed newt</name>
    <dbReference type="NCBI Taxonomy" id="8319"/>
    <lineage>
        <taxon>Eukaryota</taxon>
        <taxon>Metazoa</taxon>
        <taxon>Chordata</taxon>
        <taxon>Craniata</taxon>
        <taxon>Vertebrata</taxon>
        <taxon>Euteleostomi</taxon>
        <taxon>Amphibia</taxon>
        <taxon>Batrachia</taxon>
        <taxon>Caudata</taxon>
        <taxon>Salamandroidea</taxon>
        <taxon>Salamandridae</taxon>
        <taxon>Pleurodelinae</taxon>
        <taxon>Pleurodeles</taxon>
    </lineage>
</organism>
<dbReference type="FunFam" id="3.40.50.1110:FF:000002">
    <property type="entry name" value="isoamyl acetate-hydrolyzing esterase 1 homolog"/>
    <property type="match status" value="1"/>
</dbReference>
<sequence>MSSICRNMITFPRVVLFGDSITQFSFESSGWGTILAEKLVRKCDVLNRGLSGYNTRWAKIVLPRLIGKNSDTQNIVAVAIFFGANDSSIKEENPRQHIPLEEYVDNLKSMINYLKSVNIKEDKIILITPPPLEESAWEKWCLEKGYKLNRYNTSVGEYAKACGRVGSSCGVDVLDLWTLMQKENPDFSCYLSDGLHLSAMGNEFVATNLWPLLEKKVSSLPTILPLWDTVNNENPEECLQGTLD</sequence>
<dbReference type="PANTHER" id="PTHR14209">
    <property type="entry name" value="ISOAMYL ACETATE-HYDROLYZING ESTERASE 1"/>
    <property type="match status" value="1"/>
</dbReference>
<protein>
    <recommendedName>
        <fullName evidence="4">Isoamyl acetate-hydrolyzing esterase 1 homolog</fullName>
    </recommendedName>
</protein>
<dbReference type="EMBL" id="JANPWB010000009">
    <property type="protein sequence ID" value="KAJ1149944.1"/>
    <property type="molecule type" value="Genomic_DNA"/>
</dbReference>